<organism evidence="2 3">
    <name type="scientific">Actinomadura rudentiformis</name>
    <dbReference type="NCBI Taxonomy" id="359158"/>
    <lineage>
        <taxon>Bacteria</taxon>
        <taxon>Bacillati</taxon>
        <taxon>Actinomycetota</taxon>
        <taxon>Actinomycetes</taxon>
        <taxon>Streptosporangiales</taxon>
        <taxon>Thermomonosporaceae</taxon>
        <taxon>Actinomadura</taxon>
    </lineage>
</organism>
<protein>
    <submittedName>
        <fullName evidence="2">Uncharacterized protein</fullName>
    </submittedName>
</protein>
<evidence type="ECO:0000313" key="3">
    <source>
        <dbReference type="Proteomes" id="UP000468735"/>
    </source>
</evidence>
<proteinExistence type="predicted"/>
<reference evidence="2 3" key="1">
    <citation type="submission" date="2019-09" db="EMBL/GenBank/DDBJ databases">
        <title>Actinomadura physcomitrii sp. nov., a novel actinomycete isolated from moss [Physcomitrium sphaericum (Ludw) Fuernr].</title>
        <authorList>
            <person name="Zhuang X."/>
            <person name="Liu C."/>
        </authorList>
    </citation>
    <scope>NUCLEOTIDE SEQUENCE [LARGE SCALE GENOMIC DNA]</scope>
    <source>
        <strain evidence="2 3">HMC1</strain>
    </source>
</reference>
<dbReference type="AlphaFoldDB" id="A0A6H9YDD1"/>
<gene>
    <name evidence="2" type="ORF">F8566_39715</name>
</gene>
<dbReference type="RefSeq" id="WP_151567661.1">
    <property type="nucleotide sequence ID" value="NZ_WBMT01000023.1"/>
</dbReference>
<sequence>MTRRTAHSKLDQRGLLTPTGMRATIHSWVALTCVIELYAEGIHRLALTLPVVIIALLDAWREFRATPRMSDNSNASLNHGENPSEGDPLKGVSRFLI</sequence>
<feature type="compositionally biased region" description="Polar residues" evidence="1">
    <location>
        <begin position="70"/>
        <end position="81"/>
    </location>
</feature>
<evidence type="ECO:0000313" key="2">
    <source>
        <dbReference type="EMBL" id="KAB2342188.1"/>
    </source>
</evidence>
<feature type="region of interest" description="Disordered" evidence="1">
    <location>
        <begin position="70"/>
        <end position="97"/>
    </location>
</feature>
<keyword evidence="3" id="KW-1185">Reference proteome</keyword>
<dbReference type="EMBL" id="WBMT01000023">
    <property type="protein sequence ID" value="KAB2342188.1"/>
    <property type="molecule type" value="Genomic_DNA"/>
</dbReference>
<name>A0A6H9YDD1_9ACTN</name>
<comment type="caution">
    <text evidence="2">The sequence shown here is derived from an EMBL/GenBank/DDBJ whole genome shotgun (WGS) entry which is preliminary data.</text>
</comment>
<accession>A0A6H9YDD1</accession>
<dbReference type="Proteomes" id="UP000468735">
    <property type="component" value="Unassembled WGS sequence"/>
</dbReference>
<evidence type="ECO:0000256" key="1">
    <source>
        <dbReference type="SAM" id="MobiDB-lite"/>
    </source>
</evidence>